<reference evidence="2 3" key="1">
    <citation type="submission" date="2024-10" db="EMBL/GenBank/DDBJ databases">
        <authorList>
            <person name="Kim D."/>
        </authorList>
    </citation>
    <scope>NUCLEOTIDE SEQUENCE [LARGE SCALE GENOMIC DNA]</scope>
    <source>
        <strain evidence="2">BH-2024</strain>
    </source>
</reference>
<dbReference type="EMBL" id="JBICBT010001214">
    <property type="protein sequence ID" value="KAL3078058.1"/>
    <property type="molecule type" value="Genomic_DNA"/>
</dbReference>
<evidence type="ECO:0000313" key="2">
    <source>
        <dbReference type="EMBL" id="KAL3078058.1"/>
    </source>
</evidence>
<organism evidence="2 3">
    <name type="scientific">Heterodera trifolii</name>
    <dbReference type="NCBI Taxonomy" id="157864"/>
    <lineage>
        <taxon>Eukaryota</taxon>
        <taxon>Metazoa</taxon>
        <taxon>Ecdysozoa</taxon>
        <taxon>Nematoda</taxon>
        <taxon>Chromadorea</taxon>
        <taxon>Rhabditida</taxon>
        <taxon>Tylenchina</taxon>
        <taxon>Tylenchomorpha</taxon>
        <taxon>Tylenchoidea</taxon>
        <taxon>Heteroderidae</taxon>
        <taxon>Heteroderinae</taxon>
        <taxon>Heterodera</taxon>
    </lineage>
</organism>
<dbReference type="Proteomes" id="UP001620626">
    <property type="component" value="Unassembled WGS sequence"/>
</dbReference>
<gene>
    <name evidence="2" type="ORF">niasHT_036941</name>
</gene>
<protein>
    <submittedName>
        <fullName evidence="2">Uncharacterized protein</fullName>
    </submittedName>
</protein>
<sequence>MNCLSKISEFLFDSRIRKVYQNRFEALFIYWPEPILENEQELMKEYGLKRGGEGTKKQQKTDKVTKGKKQMEEWTKRQQKTDQGTKEMEKMKHSIFKEKRSLREKFDEIMENMEQIAEALTSINRLY</sequence>
<name>A0ABD2IFE1_9BILA</name>
<proteinExistence type="predicted"/>
<feature type="region of interest" description="Disordered" evidence="1">
    <location>
        <begin position="50"/>
        <end position="94"/>
    </location>
</feature>
<comment type="caution">
    <text evidence="2">The sequence shown here is derived from an EMBL/GenBank/DDBJ whole genome shotgun (WGS) entry which is preliminary data.</text>
</comment>
<dbReference type="AlphaFoldDB" id="A0ABD2IFE1"/>
<evidence type="ECO:0000256" key="1">
    <source>
        <dbReference type="SAM" id="MobiDB-lite"/>
    </source>
</evidence>
<evidence type="ECO:0000313" key="3">
    <source>
        <dbReference type="Proteomes" id="UP001620626"/>
    </source>
</evidence>
<keyword evidence="3" id="KW-1185">Reference proteome</keyword>
<accession>A0ABD2IFE1</accession>